<dbReference type="RefSeq" id="WP_345067004.1">
    <property type="nucleotide sequence ID" value="NZ_BAABCN010000007.1"/>
</dbReference>
<dbReference type="Pfam" id="PF00041">
    <property type="entry name" value="fn3"/>
    <property type="match status" value="1"/>
</dbReference>
<evidence type="ECO:0000256" key="2">
    <source>
        <dbReference type="ARBA" id="ARBA00023326"/>
    </source>
</evidence>
<dbReference type="Gene3D" id="2.60.40.10">
    <property type="entry name" value="Immunoglobulins"/>
    <property type="match status" value="1"/>
</dbReference>
<evidence type="ECO:0000313" key="6">
    <source>
        <dbReference type="EMBL" id="GAA3881527.1"/>
    </source>
</evidence>
<dbReference type="PROSITE" id="PS50853">
    <property type="entry name" value="FN3"/>
    <property type="match status" value="1"/>
</dbReference>
<feature type="domain" description="Fibronectin type-III" evidence="5">
    <location>
        <begin position="203"/>
        <end position="293"/>
    </location>
</feature>
<keyword evidence="7" id="KW-1185">Reference proteome</keyword>
<keyword evidence="2" id="KW-0624">Polysaccharide degradation</keyword>
<feature type="compositionally biased region" description="Polar residues" evidence="3">
    <location>
        <begin position="285"/>
        <end position="298"/>
    </location>
</feature>
<gene>
    <name evidence="6" type="ORF">GCM10022381_24730</name>
</gene>
<keyword evidence="1" id="KW-0378">Hydrolase</keyword>
<evidence type="ECO:0000313" key="7">
    <source>
        <dbReference type="Proteomes" id="UP001501803"/>
    </source>
</evidence>
<proteinExistence type="predicted"/>
<dbReference type="SUPFAM" id="SSF49265">
    <property type="entry name" value="Fibronectin type III"/>
    <property type="match status" value="1"/>
</dbReference>
<protein>
    <recommendedName>
        <fullName evidence="5">Fibronectin type-III domain-containing protein</fullName>
    </recommendedName>
</protein>
<accession>A0ABP7KNI3</accession>
<comment type="caution">
    <text evidence="6">The sequence shown here is derived from an EMBL/GenBank/DDBJ whole genome shotgun (WGS) entry which is preliminary data.</text>
</comment>
<keyword evidence="2" id="KW-0119">Carbohydrate metabolism</keyword>
<reference evidence="7" key="1">
    <citation type="journal article" date="2019" name="Int. J. Syst. Evol. Microbiol.">
        <title>The Global Catalogue of Microorganisms (GCM) 10K type strain sequencing project: providing services to taxonomists for standard genome sequencing and annotation.</title>
        <authorList>
            <consortium name="The Broad Institute Genomics Platform"/>
            <consortium name="The Broad Institute Genome Sequencing Center for Infectious Disease"/>
            <person name="Wu L."/>
            <person name="Ma J."/>
        </authorList>
    </citation>
    <scope>NUCLEOTIDE SEQUENCE [LARGE SCALE GENOMIC DNA]</scope>
    <source>
        <strain evidence="7">JCM 17021</strain>
    </source>
</reference>
<feature type="chain" id="PRO_5046336372" description="Fibronectin type-III domain-containing protein" evidence="4">
    <location>
        <begin position="36"/>
        <end position="308"/>
    </location>
</feature>
<dbReference type="InterPro" id="IPR036116">
    <property type="entry name" value="FN3_sf"/>
</dbReference>
<feature type="region of interest" description="Disordered" evidence="3">
    <location>
        <begin position="285"/>
        <end position="308"/>
    </location>
</feature>
<dbReference type="Proteomes" id="UP001501803">
    <property type="component" value="Unassembled WGS sequence"/>
</dbReference>
<keyword evidence="4" id="KW-0732">Signal</keyword>
<evidence type="ECO:0000259" key="5">
    <source>
        <dbReference type="PROSITE" id="PS50853"/>
    </source>
</evidence>
<dbReference type="InterPro" id="IPR013783">
    <property type="entry name" value="Ig-like_fold"/>
</dbReference>
<evidence type="ECO:0000256" key="3">
    <source>
        <dbReference type="SAM" id="MobiDB-lite"/>
    </source>
</evidence>
<dbReference type="EMBL" id="BAABCN010000007">
    <property type="protein sequence ID" value="GAA3881527.1"/>
    <property type="molecule type" value="Genomic_DNA"/>
</dbReference>
<keyword evidence="1" id="KW-0326">Glycosidase</keyword>
<dbReference type="InterPro" id="IPR003961">
    <property type="entry name" value="FN3_dom"/>
</dbReference>
<feature type="signal peptide" evidence="4">
    <location>
        <begin position="1"/>
        <end position="35"/>
    </location>
</feature>
<sequence length="308" mass="31167">MTTSTPRPRGIRHRLNVGVGLAVFLILAGTGAAQANWTTAPKTTAGIVTSGALSIAIVPTAIAEHLYTSAATARTVTYPITVTNSSAISVTPSLAFSADAAQTLATGAVGTAAASVTTWTSAGSTCPTPSGATTNWTSATATSAQLAPGASATYCVQSTLSLPQRYALVGQTADLTATATLTRGNWTKTATRSLKQTVANTIIPGTPTANASPGNTQIAIKWTAPADAAGLAGYKIYRDGNATAIRTVAAGTRTFTDTGLLPATTYSYTVRGYVTGTPAAPTNATLFTESPSSGQFDTQTRRRPGGSN</sequence>
<name>A0ABP7KNI3_9MICO</name>
<organism evidence="6 7">
    <name type="scientific">Leifsonia kafniensis</name>
    <dbReference type="NCBI Taxonomy" id="475957"/>
    <lineage>
        <taxon>Bacteria</taxon>
        <taxon>Bacillati</taxon>
        <taxon>Actinomycetota</taxon>
        <taxon>Actinomycetes</taxon>
        <taxon>Micrococcales</taxon>
        <taxon>Microbacteriaceae</taxon>
        <taxon>Leifsonia</taxon>
    </lineage>
</organism>
<evidence type="ECO:0000256" key="1">
    <source>
        <dbReference type="ARBA" id="ARBA00023295"/>
    </source>
</evidence>
<evidence type="ECO:0000256" key="4">
    <source>
        <dbReference type="SAM" id="SignalP"/>
    </source>
</evidence>
<dbReference type="CDD" id="cd00063">
    <property type="entry name" value="FN3"/>
    <property type="match status" value="1"/>
</dbReference>